<evidence type="ECO:0000313" key="2">
    <source>
        <dbReference type="Proteomes" id="UP001152795"/>
    </source>
</evidence>
<dbReference type="AlphaFoldDB" id="A0A7D9HNN9"/>
<dbReference type="EMBL" id="CACRXK020000964">
    <property type="protein sequence ID" value="CAB3986108.1"/>
    <property type="molecule type" value="Genomic_DNA"/>
</dbReference>
<sequence>RDKCPSFKNCNHYLRTVMSRKKNVNKNVSKSTRFYYSSKEELIVTAQDSSKTIKKLQEKLKRSDESN</sequence>
<protein>
    <submittedName>
        <fullName evidence="1">Uncharacterized protein</fullName>
    </submittedName>
</protein>
<dbReference type="Proteomes" id="UP001152795">
    <property type="component" value="Unassembled WGS sequence"/>
</dbReference>
<comment type="caution">
    <text evidence="1">The sequence shown here is derived from an EMBL/GenBank/DDBJ whole genome shotgun (WGS) entry which is preliminary data.</text>
</comment>
<name>A0A7D9HNN9_PARCT</name>
<reference evidence="1" key="1">
    <citation type="submission" date="2020-04" db="EMBL/GenBank/DDBJ databases">
        <authorList>
            <person name="Alioto T."/>
            <person name="Alioto T."/>
            <person name="Gomez Garrido J."/>
        </authorList>
    </citation>
    <scope>NUCLEOTIDE SEQUENCE</scope>
    <source>
        <strain evidence="1">A484AB</strain>
    </source>
</reference>
<keyword evidence="2" id="KW-1185">Reference proteome</keyword>
<accession>A0A7D9HNN9</accession>
<proteinExistence type="predicted"/>
<evidence type="ECO:0000313" key="1">
    <source>
        <dbReference type="EMBL" id="CAB3986108.1"/>
    </source>
</evidence>
<feature type="non-terminal residue" evidence="1">
    <location>
        <position position="1"/>
    </location>
</feature>
<gene>
    <name evidence="1" type="ORF">PACLA_8A065505</name>
</gene>
<organism evidence="1 2">
    <name type="scientific">Paramuricea clavata</name>
    <name type="common">Red gorgonian</name>
    <name type="synonym">Violescent sea-whip</name>
    <dbReference type="NCBI Taxonomy" id="317549"/>
    <lineage>
        <taxon>Eukaryota</taxon>
        <taxon>Metazoa</taxon>
        <taxon>Cnidaria</taxon>
        <taxon>Anthozoa</taxon>
        <taxon>Octocorallia</taxon>
        <taxon>Malacalcyonacea</taxon>
        <taxon>Plexauridae</taxon>
        <taxon>Paramuricea</taxon>
    </lineage>
</organism>